<dbReference type="EMBL" id="JAFHDT010000299">
    <property type="protein sequence ID" value="KAI7789904.1"/>
    <property type="molecule type" value="Genomic_DNA"/>
</dbReference>
<gene>
    <name evidence="1" type="ORF">IRJ41_010671</name>
</gene>
<dbReference type="Proteomes" id="UP001059041">
    <property type="component" value="Unassembled WGS sequence"/>
</dbReference>
<proteinExistence type="predicted"/>
<comment type="caution">
    <text evidence="1">The sequence shown here is derived from an EMBL/GenBank/DDBJ whole genome shotgun (WGS) entry which is preliminary data.</text>
</comment>
<evidence type="ECO:0000313" key="2">
    <source>
        <dbReference type="Proteomes" id="UP001059041"/>
    </source>
</evidence>
<accession>A0A9W7W916</accession>
<organism evidence="1 2">
    <name type="scientific">Triplophysa rosa</name>
    <name type="common">Cave loach</name>
    <dbReference type="NCBI Taxonomy" id="992332"/>
    <lineage>
        <taxon>Eukaryota</taxon>
        <taxon>Metazoa</taxon>
        <taxon>Chordata</taxon>
        <taxon>Craniata</taxon>
        <taxon>Vertebrata</taxon>
        <taxon>Euteleostomi</taxon>
        <taxon>Actinopterygii</taxon>
        <taxon>Neopterygii</taxon>
        <taxon>Teleostei</taxon>
        <taxon>Ostariophysi</taxon>
        <taxon>Cypriniformes</taxon>
        <taxon>Nemacheilidae</taxon>
        <taxon>Triplophysa</taxon>
    </lineage>
</organism>
<evidence type="ECO:0000313" key="1">
    <source>
        <dbReference type="EMBL" id="KAI7789904.1"/>
    </source>
</evidence>
<dbReference type="AlphaFoldDB" id="A0A9W7W916"/>
<reference evidence="1" key="1">
    <citation type="submission" date="2021-02" db="EMBL/GenBank/DDBJ databases">
        <title>Comparative genomics reveals that relaxation of natural selection precedes convergent phenotypic evolution of cavefish.</title>
        <authorList>
            <person name="Peng Z."/>
        </authorList>
    </citation>
    <scope>NUCLEOTIDE SEQUENCE</scope>
    <source>
        <tissue evidence="1">Muscle</tissue>
    </source>
</reference>
<sequence length="100" mass="11545">MEVKQHWQSLKEAECCLRDLSVEIKNNNCDITLSEESSSRLLCLLKGKLEDLNVLQNNARMLYQQCVLGQASENNLFDDIYDEENEAVNYSSDETHNDED</sequence>
<keyword evidence="2" id="KW-1185">Reference proteome</keyword>
<name>A0A9W7W916_TRIRA</name>
<protein>
    <submittedName>
        <fullName evidence="1">Uncharacterized protein</fullName>
    </submittedName>
</protein>